<dbReference type="AlphaFoldDB" id="A0ABD0Y0S0"/>
<dbReference type="EMBL" id="JBFDAA010000016">
    <property type="protein sequence ID" value="KAL1117082.1"/>
    <property type="molecule type" value="Genomic_DNA"/>
</dbReference>
<evidence type="ECO:0000256" key="1">
    <source>
        <dbReference type="SAM" id="Phobius"/>
    </source>
</evidence>
<feature type="transmembrane region" description="Helical" evidence="1">
    <location>
        <begin position="79"/>
        <end position="101"/>
    </location>
</feature>
<dbReference type="Proteomes" id="UP001558652">
    <property type="component" value="Unassembled WGS sequence"/>
</dbReference>
<keyword evidence="1" id="KW-1133">Transmembrane helix</keyword>
<comment type="caution">
    <text evidence="2">The sequence shown here is derived from an EMBL/GenBank/DDBJ whole genome shotgun (WGS) entry which is preliminary data.</text>
</comment>
<keyword evidence="1" id="KW-0472">Membrane</keyword>
<keyword evidence="1" id="KW-0812">Transmembrane</keyword>
<protein>
    <submittedName>
        <fullName evidence="2">Uncharacterized protein</fullName>
    </submittedName>
</protein>
<evidence type="ECO:0000313" key="2">
    <source>
        <dbReference type="EMBL" id="KAL1117082.1"/>
    </source>
</evidence>
<feature type="transmembrane region" description="Helical" evidence="1">
    <location>
        <begin position="39"/>
        <end position="59"/>
    </location>
</feature>
<evidence type="ECO:0000313" key="3">
    <source>
        <dbReference type="Proteomes" id="UP001558652"/>
    </source>
</evidence>
<gene>
    <name evidence="2" type="ORF">AAG570_004410</name>
</gene>
<sequence length="186" mass="21754">MHERRETNDRVEAKFKNQDDIPSTYSIIYRAPFYNYVKGTYSISFFAAFTMPTVFALSMSENPGKFPMELMGITLASGYFDLACFFLGLCVITSQVAVTVFQCPLRIYLDSNRGHYIAMYQDIWPWKLKKEEFNAGEMKKSNKGIMPWKDSLYEFRSRKALLFEDHFRRPVDFDNMFTPKVVAKDS</sequence>
<accession>A0ABD0Y0S0</accession>
<name>A0ABD0Y0S0_9HEMI</name>
<keyword evidence="3" id="KW-1185">Reference proteome</keyword>
<reference evidence="2 3" key="1">
    <citation type="submission" date="2024-07" db="EMBL/GenBank/DDBJ databases">
        <title>Chromosome-level genome assembly of the water stick insect Ranatra chinensis (Heteroptera: Nepidae).</title>
        <authorList>
            <person name="Liu X."/>
        </authorList>
    </citation>
    <scope>NUCLEOTIDE SEQUENCE [LARGE SCALE GENOMIC DNA]</scope>
    <source>
        <strain evidence="2">Cailab_2021Rc</strain>
        <tissue evidence="2">Muscle</tissue>
    </source>
</reference>
<proteinExistence type="predicted"/>
<organism evidence="2 3">
    <name type="scientific">Ranatra chinensis</name>
    <dbReference type="NCBI Taxonomy" id="642074"/>
    <lineage>
        <taxon>Eukaryota</taxon>
        <taxon>Metazoa</taxon>
        <taxon>Ecdysozoa</taxon>
        <taxon>Arthropoda</taxon>
        <taxon>Hexapoda</taxon>
        <taxon>Insecta</taxon>
        <taxon>Pterygota</taxon>
        <taxon>Neoptera</taxon>
        <taxon>Paraneoptera</taxon>
        <taxon>Hemiptera</taxon>
        <taxon>Heteroptera</taxon>
        <taxon>Panheteroptera</taxon>
        <taxon>Nepomorpha</taxon>
        <taxon>Nepidae</taxon>
        <taxon>Ranatrinae</taxon>
        <taxon>Ranatra</taxon>
    </lineage>
</organism>